<evidence type="ECO:0000259" key="1">
    <source>
        <dbReference type="Pfam" id="PF06283"/>
    </source>
</evidence>
<accession>A0A3N2BYR9</accession>
<feature type="domain" description="ThuA-like" evidence="1">
    <location>
        <begin position="31"/>
        <end position="227"/>
    </location>
</feature>
<dbReference type="AlphaFoldDB" id="A0A3N2BYR9"/>
<keyword evidence="3" id="KW-1185">Reference proteome</keyword>
<evidence type="ECO:0000313" key="2">
    <source>
        <dbReference type="EMBL" id="ROR80408.1"/>
    </source>
</evidence>
<name>A0A3N2BYR9_9MICO</name>
<dbReference type="InterPro" id="IPR009381">
    <property type="entry name" value="Trehalose_catabolism_ThuA_prok"/>
</dbReference>
<proteinExistence type="predicted"/>
<gene>
    <name evidence="2" type="ORF">EDD42_0449</name>
</gene>
<dbReference type="SUPFAM" id="SSF52317">
    <property type="entry name" value="Class I glutamine amidotransferase-like"/>
    <property type="match status" value="1"/>
</dbReference>
<dbReference type="Pfam" id="PF06283">
    <property type="entry name" value="ThuA"/>
    <property type="match status" value="1"/>
</dbReference>
<dbReference type="Proteomes" id="UP000266915">
    <property type="component" value="Unassembled WGS sequence"/>
</dbReference>
<dbReference type="PIRSF" id="PIRSF030013">
    <property type="entry name" value="ThuA"/>
    <property type="match status" value="1"/>
</dbReference>
<dbReference type="Gene3D" id="3.40.50.880">
    <property type="match status" value="1"/>
</dbReference>
<dbReference type="InterPro" id="IPR029062">
    <property type="entry name" value="Class_I_gatase-like"/>
</dbReference>
<organism evidence="2 3">
    <name type="scientific">Plantibacter flavus</name>
    <dbReference type="NCBI Taxonomy" id="150123"/>
    <lineage>
        <taxon>Bacteria</taxon>
        <taxon>Bacillati</taxon>
        <taxon>Actinomycetota</taxon>
        <taxon>Actinomycetes</taxon>
        <taxon>Micrococcales</taxon>
        <taxon>Microbacteriaceae</taxon>
        <taxon>Plantibacter</taxon>
    </lineage>
</organism>
<dbReference type="EMBL" id="RKHL01000001">
    <property type="protein sequence ID" value="ROR80408.1"/>
    <property type="molecule type" value="Genomic_DNA"/>
</dbReference>
<evidence type="ECO:0000313" key="3">
    <source>
        <dbReference type="Proteomes" id="UP000266915"/>
    </source>
</evidence>
<dbReference type="RefSeq" id="WP_200811397.1">
    <property type="nucleotide sequence ID" value="NZ_FXAP01000003.1"/>
</dbReference>
<comment type="caution">
    <text evidence="2">The sequence shown here is derived from an EMBL/GenBank/DDBJ whole genome shotgun (WGS) entry which is preliminary data.</text>
</comment>
<dbReference type="InterPro" id="IPR029010">
    <property type="entry name" value="ThuA-like"/>
</dbReference>
<sequence length="251" mass="28321">MSTTTPIRIRVWNEFVHESRGDAVVLGHYPDGIHAVIAAGLEESLGDAVSVSTATLQDPEHGLTEEVLANTDVLFWWGHIAHDQVSDEVVERVVRHVHAGMGIVVLHSGHYSRVFQRLMGTSCALKWRNDGERELVWTVLPDHPIAQGVPHPIVIDRQEMYGEQFDIPRPDEEVFLSTFAGGEVFRSGVAYHRGRGRVFYFSPGDQEYPVYHHPDIRRVLANAAEWARPTIERTPPTADQHPRDWFLNAQG</sequence>
<reference evidence="2 3" key="1">
    <citation type="submission" date="2018-11" db="EMBL/GenBank/DDBJ databases">
        <title>Sequencing the genomes of 1000 actinobacteria strains.</title>
        <authorList>
            <person name="Klenk H.-P."/>
        </authorList>
    </citation>
    <scope>NUCLEOTIDE SEQUENCE [LARGE SCALE GENOMIC DNA]</scope>
    <source>
        <strain evidence="2 3">DSM 14012</strain>
    </source>
</reference>
<protein>
    <submittedName>
        <fullName evidence="2">Trehalose utilization protein</fullName>
    </submittedName>
</protein>